<evidence type="ECO:0000313" key="2">
    <source>
        <dbReference type="EMBL" id="CDR46651.1"/>
    </source>
</evidence>
<organism evidence="2">
    <name type="scientific">Cyberlindnera fabianii</name>
    <name type="common">Yeast</name>
    <name type="synonym">Hansenula fabianii</name>
    <dbReference type="NCBI Taxonomy" id="36022"/>
    <lineage>
        <taxon>Eukaryota</taxon>
        <taxon>Fungi</taxon>
        <taxon>Dikarya</taxon>
        <taxon>Ascomycota</taxon>
        <taxon>Saccharomycotina</taxon>
        <taxon>Saccharomycetes</taxon>
        <taxon>Phaffomycetales</taxon>
        <taxon>Phaffomycetaceae</taxon>
        <taxon>Cyberlindnera</taxon>
    </lineage>
</organism>
<protein>
    <submittedName>
        <fullName evidence="2">CYFA0S25e00254g1_1</fullName>
    </submittedName>
</protein>
<keyword evidence="1" id="KW-0732">Signal</keyword>
<dbReference type="Proteomes" id="UP000189513">
    <property type="component" value="Unassembled WGS sequence"/>
</dbReference>
<feature type="signal peptide" evidence="1">
    <location>
        <begin position="1"/>
        <end position="19"/>
    </location>
</feature>
<keyword evidence="4" id="KW-1185">Reference proteome</keyword>
<evidence type="ECO:0000313" key="4">
    <source>
        <dbReference type="Proteomes" id="UP000189513"/>
    </source>
</evidence>
<gene>
    <name evidence="3" type="ORF">BON22_1044</name>
    <name evidence="2" type="ORF">CYFA0S_25e00254g</name>
</gene>
<dbReference type="EMBL" id="LK052910">
    <property type="protein sequence ID" value="CDR46651.1"/>
    <property type="molecule type" value="Genomic_DNA"/>
</dbReference>
<reference evidence="3" key="3">
    <citation type="submission" date="2017-01" db="EMBL/GenBank/DDBJ databases">
        <authorList>
            <person name="Mah S.A."/>
            <person name="Swanson W.J."/>
            <person name="Moy G.W."/>
            <person name="Vacquier V.D."/>
        </authorList>
    </citation>
    <scope>NUCLEOTIDE SEQUENCE [LARGE SCALE GENOMIC DNA]</scope>
    <source>
        <strain evidence="3">65</strain>
    </source>
</reference>
<dbReference type="EMBL" id="MPUK01000002">
    <property type="protein sequence ID" value="ONH69165.1"/>
    <property type="molecule type" value="Genomic_DNA"/>
</dbReference>
<dbReference type="AlphaFoldDB" id="A0A061B9P1"/>
<sequence>MFSTSSFIAIATTLASALAQTNITLSATFEDGSTSALAPLHEGAGFSFLFEYDSATNLQIDYELGIISIPSSVSEDSTFLLQADVDSKEIAPFEFNIVSGHNSSVFWFLDRPTGGESRLNGVVKGEGSLIKFYAGKNATYDPYRYSTDRFFIGGSPYDIDYLTVGGVTDLQEVEIWAKIA</sequence>
<dbReference type="OrthoDB" id="4018368at2759"/>
<evidence type="ECO:0000313" key="3">
    <source>
        <dbReference type="EMBL" id="ONH69165.1"/>
    </source>
</evidence>
<dbReference type="VEuPathDB" id="FungiDB:BON22_1044"/>
<name>A0A061B9P1_CYBFA</name>
<accession>A0A061B9P1</accession>
<proteinExistence type="predicted"/>
<feature type="chain" id="PRO_5015026848" evidence="1">
    <location>
        <begin position="20"/>
        <end position="180"/>
    </location>
</feature>
<reference evidence="4" key="2">
    <citation type="journal article" date="2017" name="Genome Announc.">
        <title>Genome sequences of Cyberlindnera fabianii 65, Pichia kudriavzevii 129, and Saccharomyces cerevisiae 131 isolated from fermented masau fruits in Zimbabwe.</title>
        <authorList>
            <person name="van Rijswijck I.M.H."/>
            <person name="Derks M.F.L."/>
            <person name="Abee T."/>
            <person name="de Ridder D."/>
            <person name="Smid E.J."/>
        </authorList>
    </citation>
    <scope>NUCLEOTIDE SEQUENCE [LARGE SCALE GENOMIC DNA]</scope>
    <source>
        <strain evidence="4">65</strain>
    </source>
</reference>
<evidence type="ECO:0000256" key="1">
    <source>
        <dbReference type="SAM" id="SignalP"/>
    </source>
</evidence>
<reference evidence="2" key="1">
    <citation type="journal article" date="2014" name="Genome Announc.">
        <title>Genome sequence of the yeast Cyberlindnera fabianii (Hansenula fabianii).</title>
        <authorList>
            <person name="Freel K.C."/>
            <person name="Sarilar V."/>
            <person name="Neuveglise C."/>
            <person name="Devillers H."/>
            <person name="Friedrich A."/>
            <person name="Schacherer J."/>
        </authorList>
    </citation>
    <scope>NUCLEOTIDE SEQUENCE</scope>
    <source>
        <strain evidence="2">YJS4271</strain>
    </source>
</reference>